<dbReference type="AlphaFoldDB" id="A0A6A5S625"/>
<dbReference type="PROSITE" id="PS51487">
    <property type="entry name" value="NBD"/>
    <property type="match status" value="1"/>
</dbReference>
<organism evidence="3 4">
    <name type="scientific">Clathrospora elynae</name>
    <dbReference type="NCBI Taxonomy" id="706981"/>
    <lineage>
        <taxon>Eukaryota</taxon>
        <taxon>Fungi</taxon>
        <taxon>Dikarya</taxon>
        <taxon>Ascomycota</taxon>
        <taxon>Pezizomycotina</taxon>
        <taxon>Dothideomycetes</taxon>
        <taxon>Pleosporomycetidae</taxon>
        <taxon>Pleosporales</taxon>
        <taxon>Diademaceae</taxon>
        <taxon>Clathrospora</taxon>
    </lineage>
</organism>
<dbReference type="Proteomes" id="UP000800038">
    <property type="component" value="Unassembled WGS sequence"/>
</dbReference>
<reference evidence="3" key="1">
    <citation type="journal article" date="2020" name="Stud. Mycol.">
        <title>101 Dothideomycetes genomes: a test case for predicting lifestyles and emergence of pathogens.</title>
        <authorList>
            <person name="Haridas S."/>
            <person name="Albert R."/>
            <person name="Binder M."/>
            <person name="Bloem J."/>
            <person name="Labutti K."/>
            <person name="Salamov A."/>
            <person name="Andreopoulos B."/>
            <person name="Baker S."/>
            <person name="Barry K."/>
            <person name="Bills G."/>
            <person name="Bluhm B."/>
            <person name="Cannon C."/>
            <person name="Castanera R."/>
            <person name="Culley D."/>
            <person name="Daum C."/>
            <person name="Ezra D."/>
            <person name="Gonzalez J."/>
            <person name="Henrissat B."/>
            <person name="Kuo A."/>
            <person name="Liang C."/>
            <person name="Lipzen A."/>
            <person name="Lutzoni F."/>
            <person name="Magnuson J."/>
            <person name="Mondo S."/>
            <person name="Nolan M."/>
            <person name="Ohm R."/>
            <person name="Pangilinan J."/>
            <person name="Park H.-J."/>
            <person name="Ramirez L."/>
            <person name="Alfaro M."/>
            <person name="Sun H."/>
            <person name="Tritt A."/>
            <person name="Yoshinaga Y."/>
            <person name="Zwiers L.-H."/>
            <person name="Turgeon B."/>
            <person name="Goodwin S."/>
            <person name="Spatafora J."/>
            <person name="Crous P."/>
            <person name="Grigoriev I."/>
        </authorList>
    </citation>
    <scope>NUCLEOTIDE SEQUENCE</scope>
    <source>
        <strain evidence="3">CBS 161.51</strain>
    </source>
</reference>
<feature type="region of interest" description="Disordered" evidence="1">
    <location>
        <begin position="116"/>
        <end position="141"/>
    </location>
</feature>
<accession>A0A6A5S625</accession>
<evidence type="ECO:0000256" key="1">
    <source>
        <dbReference type="SAM" id="MobiDB-lite"/>
    </source>
</evidence>
<dbReference type="InterPro" id="IPR027417">
    <property type="entry name" value="P-loop_NTPase"/>
</dbReference>
<sequence length="307" mass="34534">MNRLDPELHLCFMSSIEHSSLGCSTTIHRGNTRWRDQICEQYSNSASGTRRCGLAIEHCYRTAEQSPETWVFWVHASNSARLEQSYREIADQVKLSNEKNGRRLLVLDNADDAAVFSPPTSSSHKTQANGGGNGNGGAPRQHLLSQTRRAALQVVEEGIIIQIEPMHDAAAHALLYKKLGEEVKREDIAELATALDYMPLALVQAAAYIRKRAPRCFVRQYLDEYHRSDRKKTSLLNQEGEHLCRDKEASNSVIITWQILFDHIRSTKRSAADLLLLMSLLDQQGIQEVLIRSQTALRRTPGTTGTE</sequence>
<name>A0A6A5S625_9PLEO</name>
<keyword evidence="4" id="KW-1185">Reference proteome</keyword>
<evidence type="ECO:0000313" key="3">
    <source>
        <dbReference type="EMBL" id="KAF1935060.1"/>
    </source>
</evidence>
<evidence type="ECO:0000313" key="4">
    <source>
        <dbReference type="Proteomes" id="UP000800038"/>
    </source>
</evidence>
<feature type="domain" description="NBD" evidence="2">
    <location>
        <begin position="136"/>
        <end position="150"/>
    </location>
</feature>
<dbReference type="SUPFAM" id="SSF52540">
    <property type="entry name" value="P-loop containing nucleoside triphosphate hydrolases"/>
    <property type="match status" value="1"/>
</dbReference>
<feature type="compositionally biased region" description="Polar residues" evidence="1">
    <location>
        <begin position="118"/>
        <end position="128"/>
    </location>
</feature>
<dbReference type="OrthoDB" id="20872at2759"/>
<evidence type="ECO:0000259" key="2">
    <source>
        <dbReference type="PROSITE" id="PS51487"/>
    </source>
</evidence>
<dbReference type="EMBL" id="ML976320">
    <property type="protein sequence ID" value="KAF1935060.1"/>
    <property type="molecule type" value="Genomic_DNA"/>
</dbReference>
<gene>
    <name evidence="3" type="ORF">EJ02DRAFT_471455</name>
</gene>
<protein>
    <recommendedName>
        <fullName evidence="2">NBD domain-containing protein</fullName>
    </recommendedName>
</protein>
<dbReference type="InterPro" id="IPR023336">
    <property type="entry name" value="RAG_nonamer-bd_dom"/>
</dbReference>
<proteinExistence type="predicted"/>